<organism evidence="2 3">
    <name type="scientific">Mycolicibacterium goodii</name>
    <name type="common">Mycobacterium goodii</name>
    <dbReference type="NCBI Taxonomy" id="134601"/>
    <lineage>
        <taxon>Bacteria</taxon>
        <taxon>Bacillati</taxon>
        <taxon>Actinomycetota</taxon>
        <taxon>Actinomycetes</taxon>
        <taxon>Mycobacteriales</taxon>
        <taxon>Mycobacteriaceae</taxon>
        <taxon>Mycolicibacterium</taxon>
    </lineage>
</organism>
<dbReference type="InterPro" id="IPR000073">
    <property type="entry name" value="AB_hydrolase_1"/>
</dbReference>
<dbReference type="RefSeq" id="WP_049743744.1">
    <property type="nucleotide sequence ID" value="NZ_CP012150.1"/>
</dbReference>
<name>A0A0K0X1L1_MYCGD</name>
<dbReference type="EMBL" id="CP012150">
    <property type="protein sequence ID" value="AKS31336.1"/>
    <property type="molecule type" value="Genomic_DNA"/>
</dbReference>
<evidence type="ECO:0000313" key="3">
    <source>
        <dbReference type="Proteomes" id="UP000062255"/>
    </source>
</evidence>
<dbReference type="Pfam" id="PF12697">
    <property type="entry name" value="Abhydrolase_6"/>
    <property type="match status" value="1"/>
</dbReference>
<dbReference type="PANTHER" id="PTHR46438">
    <property type="entry name" value="ALPHA/BETA-HYDROLASES SUPERFAMILY PROTEIN"/>
    <property type="match status" value="1"/>
</dbReference>
<feature type="domain" description="AB hydrolase-1" evidence="1">
    <location>
        <begin position="59"/>
        <end position="296"/>
    </location>
</feature>
<dbReference type="KEGG" id="mgo:AFA91_04945"/>
<dbReference type="STRING" id="134601.AFA91_04945"/>
<dbReference type="SUPFAM" id="SSF53474">
    <property type="entry name" value="alpha/beta-Hydrolases"/>
    <property type="match status" value="1"/>
</dbReference>
<protein>
    <submittedName>
        <fullName evidence="2">Lysophospholipase</fullName>
    </submittedName>
</protein>
<dbReference type="InterPro" id="IPR029058">
    <property type="entry name" value="AB_hydrolase_fold"/>
</dbReference>
<evidence type="ECO:0000259" key="1">
    <source>
        <dbReference type="Pfam" id="PF12697"/>
    </source>
</evidence>
<dbReference type="Proteomes" id="UP000062255">
    <property type="component" value="Chromosome"/>
</dbReference>
<dbReference type="GO" id="GO:0003824">
    <property type="term" value="F:catalytic activity"/>
    <property type="evidence" value="ECO:0007669"/>
    <property type="project" value="UniProtKB-ARBA"/>
</dbReference>
<accession>A0A0K0X1L1</accession>
<reference evidence="2 3" key="1">
    <citation type="submission" date="2015-07" db="EMBL/GenBank/DDBJ databases">
        <title>Complete genome sequence of Mycobacterium goodii X7B, a facultative thermophilic biodesulfurizing bacterium.</title>
        <authorList>
            <person name="Yu B."/>
            <person name="Li F."/>
            <person name="Xu P."/>
        </authorList>
    </citation>
    <scope>NUCLEOTIDE SEQUENCE [LARGE SCALE GENOMIC DNA]</scope>
    <source>
        <strain evidence="2 3">X7B</strain>
    </source>
</reference>
<dbReference type="AlphaFoldDB" id="A0A0K0X1L1"/>
<proteinExistence type="predicted"/>
<dbReference type="PATRIC" id="fig|134601.6.peg.1024"/>
<gene>
    <name evidence="2" type="ORF">AFA91_04945</name>
</gene>
<sequence>MDSVIDVVQDVREDASRYAAFLPAGLRADGIAPSSTWWSWRGHDVHILRAGTPGSRMRVLVLHGAGGHAAALWPIAALAAAEGAEVSVPDLPLYGHTRVPHPGRVRYQDWVECVGDLVRRECANDDRPLVVFGASMGGLLAYEVAARTGQVAHVVATCLLDPADPAARAAAARVPALGRVAPGVLRSVGREPGGLRMPIRWLVKMTAMSGNPELTRLVLRDTRGGGVHIPLGFLGSWMNFDHTEPERFDAAPVTLVHPGADEWTPPALSIRFLDRISAPTRMVMLQNCGHYPIEEPGLSQLVAALRAVRADVLGSGAQ</sequence>
<dbReference type="OrthoDB" id="1376138at2"/>
<evidence type="ECO:0000313" key="2">
    <source>
        <dbReference type="EMBL" id="AKS31336.1"/>
    </source>
</evidence>
<dbReference type="Gene3D" id="3.40.50.1820">
    <property type="entry name" value="alpha/beta hydrolase"/>
    <property type="match status" value="1"/>
</dbReference>